<gene>
    <name evidence="2" type="ORF">ILYODFUR_029658</name>
</gene>
<organism evidence="2 3">
    <name type="scientific">Ilyodon furcidens</name>
    <name type="common">goldbreast splitfin</name>
    <dbReference type="NCBI Taxonomy" id="33524"/>
    <lineage>
        <taxon>Eukaryota</taxon>
        <taxon>Metazoa</taxon>
        <taxon>Chordata</taxon>
        <taxon>Craniata</taxon>
        <taxon>Vertebrata</taxon>
        <taxon>Euteleostomi</taxon>
        <taxon>Actinopterygii</taxon>
        <taxon>Neopterygii</taxon>
        <taxon>Teleostei</taxon>
        <taxon>Neoteleostei</taxon>
        <taxon>Acanthomorphata</taxon>
        <taxon>Ovalentaria</taxon>
        <taxon>Atherinomorphae</taxon>
        <taxon>Cyprinodontiformes</taxon>
        <taxon>Goodeidae</taxon>
        <taxon>Ilyodon</taxon>
    </lineage>
</organism>
<proteinExistence type="predicted"/>
<evidence type="ECO:0000313" key="2">
    <source>
        <dbReference type="EMBL" id="MEQ2234217.1"/>
    </source>
</evidence>
<dbReference type="SUPFAM" id="SSF48726">
    <property type="entry name" value="Immunoglobulin"/>
    <property type="match status" value="1"/>
</dbReference>
<dbReference type="Pfam" id="PF07686">
    <property type="entry name" value="V-set"/>
    <property type="match status" value="1"/>
</dbReference>
<dbReference type="Gene3D" id="2.60.40.10">
    <property type="entry name" value="Immunoglobulins"/>
    <property type="match status" value="1"/>
</dbReference>
<comment type="caution">
    <text evidence="2">The sequence shown here is derived from an EMBL/GenBank/DDBJ whole genome shotgun (WGS) entry which is preliminary data.</text>
</comment>
<dbReference type="InterPro" id="IPR013783">
    <property type="entry name" value="Ig-like_fold"/>
</dbReference>
<keyword evidence="3" id="KW-1185">Reference proteome</keyword>
<evidence type="ECO:0000259" key="1">
    <source>
        <dbReference type="Pfam" id="PF07686"/>
    </source>
</evidence>
<protein>
    <recommendedName>
        <fullName evidence="1">Immunoglobulin V-set domain-containing protein</fullName>
    </recommendedName>
</protein>
<sequence length="95" mass="10747">MLHTFDCNVSEKDLKFVCFYKQSLGYMIETVASLILGKPTISEKFKDSRFAVTTEGSHYKLTISNVSEKDEATYLCHTGTTYSQKFINGTFLAVK</sequence>
<accession>A0ABV0TRY5</accession>
<feature type="non-terminal residue" evidence="2">
    <location>
        <position position="95"/>
    </location>
</feature>
<dbReference type="Proteomes" id="UP001482620">
    <property type="component" value="Unassembled WGS sequence"/>
</dbReference>
<dbReference type="InterPro" id="IPR036179">
    <property type="entry name" value="Ig-like_dom_sf"/>
</dbReference>
<dbReference type="EMBL" id="JAHRIQ010039005">
    <property type="protein sequence ID" value="MEQ2234217.1"/>
    <property type="molecule type" value="Genomic_DNA"/>
</dbReference>
<feature type="domain" description="Immunoglobulin V-set" evidence="1">
    <location>
        <begin position="4"/>
        <end position="94"/>
    </location>
</feature>
<dbReference type="InterPro" id="IPR013106">
    <property type="entry name" value="Ig_V-set"/>
</dbReference>
<reference evidence="2 3" key="1">
    <citation type="submission" date="2021-06" db="EMBL/GenBank/DDBJ databases">
        <authorList>
            <person name="Palmer J.M."/>
        </authorList>
    </citation>
    <scope>NUCLEOTIDE SEQUENCE [LARGE SCALE GENOMIC DNA]</scope>
    <source>
        <strain evidence="3">if_2019</strain>
        <tissue evidence="2">Muscle</tissue>
    </source>
</reference>
<evidence type="ECO:0000313" key="3">
    <source>
        <dbReference type="Proteomes" id="UP001482620"/>
    </source>
</evidence>
<name>A0ABV0TRY5_9TELE</name>